<evidence type="ECO:0000313" key="5">
    <source>
        <dbReference type="EMBL" id="MBC9206229.1"/>
    </source>
</evidence>
<protein>
    <recommendedName>
        <fullName evidence="2">Pyridoxal phosphate homeostasis protein</fullName>
        <shortName evidence="2">PLP homeostasis protein</shortName>
    </recommendedName>
</protein>
<dbReference type="PIRSF" id="PIRSF004848">
    <property type="entry name" value="YBL036c_PLPDEIII"/>
    <property type="match status" value="1"/>
</dbReference>
<dbReference type="PANTHER" id="PTHR10146">
    <property type="entry name" value="PROLINE SYNTHETASE CO-TRANSCRIBED BACTERIAL HOMOLOG PROTEIN"/>
    <property type="match status" value="1"/>
</dbReference>
<comment type="caution">
    <text evidence="5">The sequence shown here is derived from an EMBL/GenBank/DDBJ whole genome shotgun (WGS) entry which is preliminary data.</text>
</comment>
<evidence type="ECO:0000256" key="2">
    <source>
        <dbReference type="HAMAP-Rule" id="MF_02087"/>
    </source>
</evidence>
<evidence type="ECO:0000259" key="4">
    <source>
        <dbReference type="Pfam" id="PF01168"/>
    </source>
</evidence>
<dbReference type="Gene3D" id="3.20.20.10">
    <property type="entry name" value="Alanine racemase"/>
    <property type="match status" value="1"/>
</dbReference>
<gene>
    <name evidence="5" type="ORF">IBL26_05230</name>
</gene>
<feature type="domain" description="Alanine racemase N-terminal" evidence="4">
    <location>
        <begin position="8"/>
        <end position="221"/>
    </location>
</feature>
<dbReference type="InterPro" id="IPR001608">
    <property type="entry name" value="Ala_racemase_N"/>
</dbReference>
<reference evidence="5 6" key="1">
    <citation type="journal article" date="2013" name="Int. J. Syst. Evol. Microbiol.">
        <title>Roseomonas aerophila sp. nov., isolated from air.</title>
        <authorList>
            <person name="Kim S.J."/>
            <person name="Weon H.Y."/>
            <person name="Ahn J.H."/>
            <person name="Hong S.B."/>
            <person name="Seok S.J."/>
            <person name="Whang K.S."/>
            <person name="Kwon S.W."/>
        </authorList>
    </citation>
    <scope>NUCLEOTIDE SEQUENCE [LARGE SCALE GENOMIC DNA]</scope>
    <source>
        <strain evidence="5 6">NBRC 108923</strain>
    </source>
</reference>
<dbReference type="EMBL" id="JACTVA010000006">
    <property type="protein sequence ID" value="MBC9206229.1"/>
    <property type="molecule type" value="Genomic_DNA"/>
</dbReference>
<dbReference type="RefSeq" id="WP_187783512.1">
    <property type="nucleotide sequence ID" value="NZ_JACTVA010000006.1"/>
</dbReference>
<accession>A0ABR7RIU7</accession>
<comment type="function">
    <text evidence="2">Pyridoxal 5'-phosphate (PLP)-binding protein, which is involved in PLP homeostasis.</text>
</comment>
<comment type="similarity">
    <text evidence="2 3">Belongs to the pyridoxal phosphate-binding protein YggS/PROSC family.</text>
</comment>
<keyword evidence="1 2" id="KW-0663">Pyridoxal phosphate</keyword>
<dbReference type="Pfam" id="PF01168">
    <property type="entry name" value="Ala_racemase_N"/>
    <property type="match status" value="1"/>
</dbReference>
<dbReference type="NCBIfam" id="TIGR00044">
    <property type="entry name" value="YggS family pyridoxal phosphate-dependent enzyme"/>
    <property type="match status" value="1"/>
</dbReference>
<evidence type="ECO:0000313" key="6">
    <source>
        <dbReference type="Proteomes" id="UP000626026"/>
    </source>
</evidence>
<proteinExistence type="inferred from homology"/>
<dbReference type="InterPro" id="IPR011078">
    <property type="entry name" value="PyrdxlP_homeostasis"/>
</dbReference>
<dbReference type="HAMAP" id="MF_02087">
    <property type="entry name" value="PLP_homeostasis"/>
    <property type="match status" value="1"/>
</dbReference>
<organism evidence="5 6">
    <name type="scientific">Teichococcus aerophilus</name>
    <dbReference type="NCBI Taxonomy" id="1224513"/>
    <lineage>
        <taxon>Bacteria</taxon>
        <taxon>Pseudomonadati</taxon>
        <taxon>Pseudomonadota</taxon>
        <taxon>Alphaproteobacteria</taxon>
        <taxon>Acetobacterales</taxon>
        <taxon>Roseomonadaceae</taxon>
        <taxon>Roseomonas</taxon>
    </lineage>
</organism>
<feature type="modified residue" description="N6-(pyridoxal phosphate)lysine" evidence="2">
    <location>
        <position position="36"/>
    </location>
</feature>
<name>A0ABR7RIU7_9PROT</name>
<evidence type="ECO:0000256" key="3">
    <source>
        <dbReference type="RuleBase" id="RU004514"/>
    </source>
</evidence>
<dbReference type="Proteomes" id="UP000626026">
    <property type="component" value="Unassembled WGS sequence"/>
</dbReference>
<dbReference type="SUPFAM" id="SSF51419">
    <property type="entry name" value="PLP-binding barrel"/>
    <property type="match status" value="1"/>
</dbReference>
<evidence type="ECO:0000256" key="1">
    <source>
        <dbReference type="ARBA" id="ARBA00022898"/>
    </source>
</evidence>
<keyword evidence="6" id="KW-1185">Reference proteome</keyword>
<dbReference type="CDD" id="cd00635">
    <property type="entry name" value="PLPDE_III_YBL036c_like"/>
    <property type="match status" value="1"/>
</dbReference>
<dbReference type="InterPro" id="IPR029066">
    <property type="entry name" value="PLP-binding_barrel"/>
</dbReference>
<dbReference type="PANTHER" id="PTHR10146:SF14">
    <property type="entry name" value="PYRIDOXAL PHOSPHATE HOMEOSTASIS PROTEIN"/>
    <property type="match status" value="1"/>
</dbReference>
<sequence>MTSILESLRRIQDRIASACAVAGRDPASVTLVAVSKTHPVESVAEALAAGHHVFGENRVQEAEEKFPLLRPSHPDLRLHLIGALQTNKARQAVRVADIIESLDRPKLAAALAEASQKEGRRPRLLIQVNIGREPQKAGIDPDAVDDFLGLCRETHGLDVQGLMCIPPAEGDPAPHFRAMAAMAARLGLDTLSMGMSGDFETAIAEGATHVRVGTAIFGHRPYPAG</sequence>